<comment type="caution">
    <text evidence="1">The sequence shown here is derived from an EMBL/GenBank/DDBJ whole genome shotgun (WGS) entry which is preliminary data.</text>
</comment>
<evidence type="ECO:0000313" key="2">
    <source>
        <dbReference type="Proteomes" id="UP001239111"/>
    </source>
</evidence>
<keyword evidence="2" id="KW-1185">Reference proteome</keyword>
<gene>
    <name evidence="1" type="ORF">QAD02_013890</name>
</gene>
<name>A0ACC2P4R2_9HYME</name>
<proteinExistence type="predicted"/>
<dbReference type="Proteomes" id="UP001239111">
    <property type="component" value="Chromosome 2"/>
</dbReference>
<protein>
    <submittedName>
        <fullName evidence="1">Uncharacterized protein</fullName>
    </submittedName>
</protein>
<accession>A0ACC2P4R2</accession>
<dbReference type="EMBL" id="CM056742">
    <property type="protein sequence ID" value="KAJ8678103.1"/>
    <property type="molecule type" value="Genomic_DNA"/>
</dbReference>
<reference evidence="1" key="1">
    <citation type="submission" date="2023-04" db="EMBL/GenBank/DDBJ databases">
        <title>A chromosome-level genome assembly of the parasitoid wasp Eretmocerus hayati.</title>
        <authorList>
            <person name="Zhong Y."/>
            <person name="Liu S."/>
            <person name="Liu Y."/>
        </authorList>
    </citation>
    <scope>NUCLEOTIDE SEQUENCE</scope>
    <source>
        <strain evidence="1">ZJU_SS_LIU_2023</strain>
    </source>
</reference>
<organism evidence="1 2">
    <name type="scientific">Eretmocerus hayati</name>
    <dbReference type="NCBI Taxonomy" id="131215"/>
    <lineage>
        <taxon>Eukaryota</taxon>
        <taxon>Metazoa</taxon>
        <taxon>Ecdysozoa</taxon>
        <taxon>Arthropoda</taxon>
        <taxon>Hexapoda</taxon>
        <taxon>Insecta</taxon>
        <taxon>Pterygota</taxon>
        <taxon>Neoptera</taxon>
        <taxon>Endopterygota</taxon>
        <taxon>Hymenoptera</taxon>
        <taxon>Apocrita</taxon>
        <taxon>Proctotrupomorpha</taxon>
        <taxon>Chalcidoidea</taxon>
        <taxon>Aphelinidae</taxon>
        <taxon>Aphelininae</taxon>
        <taxon>Eretmocerus</taxon>
    </lineage>
</organism>
<sequence>MTFCIFQLCDVENEPPWDDPLVIVPIQFMVTKIKAEEAGASFILYPSMSHSLDVKAMIKDFVDRQATPPESWGAKKCVLKNVAATYQLASELFATAKAMKPKFQKKRKVNQNMNGSKVLPISNEAKKLSARDAVGDVPQQSCASSVVVTSEQQSNEEEVEHQNDCVIPDSEVTRILFEMPPELASFQSSTPAATVSSSPQPAQPMWGDSHTPEPNSSDTGNTLSDLSLEGIKTPSEINSYIILSKKEYFDMEKRINAKIESTVSKAVTKVVDDKMKPRLDKFDLDMIEVKAIARHKPENQDILTSEGFKELYDFNLALTTYNDFLEFNAAIQGKNLEDEEETKYKNVASDLKKHIKTMCNCSVDPEDNCKAVMRRFLKNELIVLFTAKKPSGSKPIFKNTAFFTCMLDVMLQVPSINGKYALDDGILASHIATLINITKTSLKRGSSGTDQNVAVE</sequence>
<evidence type="ECO:0000313" key="1">
    <source>
        <dbReference type="EMBL" id="KAJ8678103.1"/>
    </source>
</evidence>